<keyword evidence="8 10" id="KW-0472">Membrane</keyword>
<accession>A0AAD5TD64</accession>
<comment type="caution">
    <text evidence="11">The sequence shown here is derived from an EMBL/GenBank/DDBJ whole genome shotgun (WGS) entry which is preliminary data.</text>
</comment>
<dbReference type="GO" id="GO:0005789">
    <property type="term" value="C:endoplasmic reticulum membrane"/>
    <property type="evidence" value="ECO:0007669"/>
    <property type="project" value="TreeGrafter"/>
</dbReference>
<dbReference type="EC" id="2.3.1.-" evidence="10"/>
<dbReference type="PANTHER" id="PTHR11157">
    <property type="entry name" value="FATTY ACID ACYL TRANSFERASE-RELATED"/>
    <property type="match status" value="1"/>
</dbReference>
<evidence type="ECO:0000256" key="5">
    <source>
        <dbReference type="ARBA" id="ARBA00022832"/>
    </source>
</evidence>
<evidence type="ECO:0000256" key="10">
    <source>
        <dbReference type="RuleBase" id="RU361115"/>
    </source>
</evidence>
<dbReference type="GO" id="GO:0019367">
    <property type="term" value="P:fatty acid elongation, saturated fatty acid"/>
    <property type="evidence" value="ECO:0007669"/>
    <property type="project" value="TreeGrafter"/>
</dbReference>
<keyword evidence="6 10" id="KW-1133">Transmembrane helix</keyword>
<feature type="transmembrane region" description="Helical" evidence="10">
    <location>
        <begin position="61"/>
        <end position="84"/>
    </location>
</feature>
<feature type="transmembrane region" description="Helical" evidence="10">
    <location>
        <begin position="168"/>
        <end position="189"/>
    </location>
</feature>
<protein>
    <recommendedName>
        <fullName evidence="10">Elongation of fatty acids protein</fullName>
        <ecNumber evidence="10">2.3.1.-</ecNumber>
    </recommendedName>
</protein>
<evidence type="ECO:0000256" key="9">
    <source>
        <dbReference type="ARBA" id="ARBA00023160"/>
    </source>
</evidence>
<dbReference type="GO" id="GO:0042761">
    <property type="term" value="P:very long-chain fatty acid biosynthetic process"/>
    <property type="evidence" value="ECO:0007669"/>
    <property type="project" value="TreeGrafter"/>
</dbReference>
<evidence type="ECO:0000256" key="4">
    <source>
        <dbReference type="ARBA" id="ARBA00022692"/>
    </source>
</evidence>
<evidence type="ECO:0000256" key="7">
    <source>
        <dbReference type="ARBA" id="ARBA00023098"/>
    </source>
</evidence>
<evidence type="ECO:0000256" key="8">
    <source>
        <dbReference type="ARBA" id="ARBA00023136"/>
    </source>
</evidence>
<keyword evidence="4 10" id="KW-0812">Transmembrane</keyword>
<feature type="transmembrane region" description="Helical" evidence="10">
    <location>
        <begin position="20"/>
        <end position="40"/>
    </location>
</feature>
<organism evidence="11 12">
    <name type="scientific">Geranomyces variabilis</name>
    <dbReference type="NCBI Taxonomy" id="109894"/>
    <lineage>
        <taxon>Eukaryota</taxon>
        <taxon>Fungi</taxon>
        <taxon>Fungi incertae sedis</taxon>
        <taxon>Chytridiomycota</taxon>
        <taxon>Chytridiomycota incertae sedis</taxon>
        <taxon>Chytridiomycetes</taxon>
        <taxon>Spizellomycetales</taxon>
        <taxon>Powellomycetaceae</taxon>
        <taxon>Geranomyces</taxon>
    </lineage>
</organism>
<dbReference type="InterPro" id="IPR002076">
    <property type="entry name" value="ELO_fam"/>
</dbReference>
<name>A0AAD5TD64_9FUNG</name>
<keyword evidence="5 10" id="KW-0276">Fatty acid metabolism</keyword>
<dbReference type="GO" id="GO:0034626">
    <property type="term" value="P:fatty acid elongation, polyunsaturated fatty acid"/>
    <property type="evidence" value="ECO:0007669"/>
    <property type="project" value="TreeGrafter"/>
</dbReference>
<comment type="subcellular location">
    <subcellularLocation>
        <location evidence="1">Membrane</location>
        <topology evidence="1">Multi-pass membrane protein</topology>
    </subcellularLocation>
</comment>
<feature type="transmembrane region" description="Helical" evidence="10">
    <location>
        <begin position="241"/>
        <end position="261"/>
    </location>
</feature>
<comment type="catalytic activity">
    <reaction evidence="10">
        <text>an acyl-CoA + malonyl-CoA + H(+) = a 3-oxoacyl-CoA + CO2 + CoA</text>
        <dbReference type="Rhea" id="RHEA:50252"/>
        <dbReference type="ChEBI" id="CHEBI:15378"/>
        <dbReference type="ChEBI" id="CHEBI:16526"/>
        <dbReference type="ChEBI" id="CHEBI:57287"/>
        <dbReference type="ChEBI" id="CHEBI:57384"/>
        <dbReference type="ChEBI" id="CHEBI:58342"/>
        <dbReference type="ChEBI" id="CHEBI:90726"/>
    </reaction>
    <physiologicalReaction direction="left-to-right" evidence="10">
        <dbReference type="Rhea" id="RHEA:50253"/>
    </physiologicalReaction>
</comment>
<evidence type="ECO:0000313" key="11">
    <source>
        <dbReference type="EMBL" id="KAJ3171878.1"/>
    </source>
</evidence>
<keyword evidence="3 10" id="KW-0808">Transferase</keyword>
<dbReference type="Pfam" id="PF01151">
    <property type="entry name" value="ELO"/>
    <property type="match status" value="1"/>
</dbReference>
<evidence type="ECO:0000256" key="1">
    <source>
        <dbReference type="ARBA" id="ARBA00004141"/>
    </source>
</evidence>
<reference evidence="11" key="1">
    <citation type="submission" date="2020-05" db="EMBL/GenBank/DDBJ databases">
        <title>Phylogenomic resolution of chytrid fungi.</title>
        <authorList>
            <person name="Stajich J.E."/>
            <person name="Amses K."/>
            <person name="Simmons R."/>
            <person name="Seto K."/>
            <person name="Myers J."/>
            <person name="Bonds A."/>
            <person name="Quandt C.A."/>
            <person name="Barry K."/>
            <person name="Liu P."/>
            <person name="Grigoriev I."/>
            <person name="Longcore J.E."/>
            <person name="James T.Y."/>
        </authorList>
    </citation>
    <scope>NUCLEOTIDE SEQUENCE</scope>
    <source>
        <strain evidence="11">JEL0379</strain>
    </source>
</reference>
<dbReference type="EMBL" id="JADGJQ010000082">
    <property type="protein sequence ID" value="KAJ3171878.1"/>
    <property type="molecule type" value="Genomic_DNA"/>
</dbReference>
<dbReference type="AlphaFoldDB" id="A0AAD5TD64"/>
<proteinExistence type="inferred from homology"/>
<feature type="transmembrane region" description="Helical" evidence="10">
    <location>
        <begin position="209"/>
        <end position="229"/>
    </location>
</feature>
<evidence type="ECO:0000256" key="2">
    <source>
        <dbReference type="ARBA" id="ARBA00022516"/>
    </source>
</evidence>
<dbReference type="GO" id="GO:0009922">
    <property type="term" value="F:fatty acid elongase activity"/>
    <property type="evidence" value="ECO:0007669"/>
    <property type="project" value="InterPro"/>
</dbReference>
<keyword evidence="12" id="KW-1185">Reference proteome</keyword>
<keyword evidence="7 10" id="KW-0443">Lipid metabolism</keyword>
<sequence length="272" mass="30655">MTFHNATSTLLSEPSLPLGFSHETLLGHHFPLSFAVLYFITVKSLAARNVKPPVGRHWTQAGWFTALVVAHNAFLAIFSAVTFIGASKGVMNSYGGRGFKEAYCDRDEQLWNSSLGYYAFYFYLSKYYEVIDTAIILLKGRKPSLLQSYHHAGAIISMWLCVRSHATGTWIFVVFNSFIHTLMYSYYVFTTVGIRPPTYLKKTLTRMQITQFCIGGALAAAYPLIPGCLKMDPARLWEEKGAYVFVLSYLGPLVLLFVNFARRTYAAKMKKA</sequence>
<evidence type="ECO:0000256" key="3">
    <source>
        <dbReference type="ARBA" id="ARBA00022679"/>
    </source>
</evidence>
<evidence type="ECO:0000256" key="6">
    <source>
        <dbReference type="ARBA" id="ARBA00022989"/>
    </source>
</evidence>
<keyword evidence="2 10" id="KW-0444">Lipid biosynthesis</keyword>
<dbReference type="PANTHER" id="PTHR11157:SF169">
    <property type="entry name" value="ELONGATION OF FATTY ACIDS PROTEIN"/>
    <property type="match status" value="1"/>
</dbReference>
<gene>
    <name evidence="11" type="ORF">HDU87_008196</name>
</gene>
<comment type="similarity">
    <text evidence="10">Belongs to the ELO family.</text>
</comment>
<evidence type="ECO:0000313" key="12">
    <source>
        <dbReference type="Proteomes" id="UP001212152"/>
    </source>
</evidence>
<dbReference type="GO" id="GO:0030148">
    <property type="term" value="P:sphingolipid biosynthetic process"/>
    <property type="evidence" value="ECO:0007669"/>
    <property type="project" value="TreeGrafter"/>
</dbReference>
<dbReference type="Proteomes" id="UP001212152">
    <property type="component" value="Unassembled WGS sequence"/>
</dbReference>
<keyword evidence="9 10" id="KW-0275">Fatty acid biosynthesis</keyword>
<dbReference type="GO" id="GO:0034625">
    <property type="term" value="P:fatty acid elongation, monounsaturated fatty acid"/>
    <property type="evidence" value="ECO:0007669"/>
    <property type="project" value="TreeGrafter"/>
</dbReference>